<reference evidence="4" key="1">
    <citation type="submission" date="2016-11" db="EMBL/GenBank/DDBJ databases">
        <authorList>
            <person name="Varghese N."/>
            <person name="Submissions S."/>
        </authorList>
    </citation>
    <scope>NUCLEOTIDE SEQUENCE [LARGE SCALE GENOMIC DNA]</scope>
    <source>
        <strain evidence="4">DSM 29326</strain>
    </source>
</reference>
<keyword evidence="1" id="KW-0812">Transmembrane</keyword>
<dbReference type="Gene3D" id="1.10.10.10">
    <property type="entry name" value="Winged helix-like DNA-binding domain superfamily/Winged helix DNA-binding domain"/>
    <property type="match status" value="1"/>
</dbReference>
<dbReference type="InterPro" id="IPR000792">
    <property type="entry name" value="Tscrpt_reg_LuxR_C"/>
</dbReference>
<evidence type="ECO:0000313" key="3">
    <source>
        <dbReference type="EMBL" id="SHF63844.1"/>
    </source>
</evidence>
<accession>A0A1M5DA72</accession>
<keyword evidence="4" id="KW-1185">Reference proteome</keyword>
<proteinExistence type="predicted"/>
<evidence type="ECO:0000259" key="2">
    <source>
        <dbReference type="PROSITE" id="PS50043"/>
    </source>
</evidence>
<dbReference type="GO" id="GO:0003677">
    <property type="term" value="F:DNA binding"/>
    <property type="evidence" value="ECO:0007669"/>
    <property type="project" value="InterPro"/>
</dbReference>
<dbReference type="InterPro" id="IPR016032">
    <property type="entry name" value="Sig_transdc_resp-reg_C-effctor"/>
</dbReference>
<feature type="domain" description="HTH luxR-type" evidence="2">
    <location>
        <begin position="96"/>
        <end position="161"/>
    </location>
</feature>
<gene>
    <name evidence="3" type="ORF">SAMN05444339_10995</name>
</gene>
<dbReference type="PROSITE" id="PS50043">
    <property type="entry name" value="HTH_LUXR_2"/>
    <property type="match status" value="1"/>
</dbReference>
<dbReference type="CDD" id="cd06170">
    <property type="entry name" value="LuxR_C_like"/>
    <property type="match status" value="1"/>
</dbReference>
<dbReference type="GO" id="GO:0006355">
    <property type="term" value="P:regulation of DNA-templated transcription"/>
    <property type="evidence" value="ECO:0007669"/>
    <property type="project" value="InterPro"/>
</dbReference>
<feature type="transmembrane region" description="Helical" evidence="1">
    <location>
        <begin position="49"/>
        <end position="69"/>
    </location>
</feature>
<sequence length="182" mass="19937">MRARRRLGRRGAGVLAILVVQIICAMFFLANILSSVLGLVPISWQISEYIELGAALGLLLGVVLGVIVLQRTLRRSAEIEDQLRRASGAFMQMLEDRFDSWRLTPAERDVALFAIKGLSGADIARLRGVSEGTVKAQSNAIYRKAGVSGRGQLLSLFLDDLMVLPEPESDWSKDDPRDKASA</sequence>
<dbReference type="OrthoDB" id="8277135at2"/>
<dbReference type="PRINTS" id="PR00038">
    <property type="entry name" value="HTHLUXR"/>
</dbReference>
<dbReference type="STRING" id="366533.SAMN05444339_10995"/>
<name>A0A1M5DA72_LOKAT</name>
<dbReference type="Proteomes" id="UP000183987">
    <property type="component" value="Unassembled WGS sequence"/>
</dbReference>
<dbReference type="RefSeq" id="WP_084114463.1">
    <property type="nucleotide sequence ID" value="NZ_FQUE01000009.1"/>
</dbReference>
<keyword evidence="1" id="KW-1133">Transmembrane helix</keyword>
<keyword evidence="1" id="KW-0472">Membrane</keyword>
<feature type="transmembrane region" description="Helical" evidence="1">
    <location>
        <begin position="12"/>
        <end position="37"/>
    </location>
</feature>
<protein>
    <submittedName>
        <fullName evidence="3">Regulatory protein, luxR family</fullName>
    </submittedName>
</protein>
<dbReference type="Pfam" id="PF00196">
    <property type="entry name" value="GerE"/>
    <property type="match status" value="1"/>
</dbReference>
<dbReference type="SUPFAM" id="SSF46894">
    <property type="entry name" value="C-terminal effector domain of the bipartite response regulators"/>
    <property type="match status" value="1"/>
</dbReference>
<dbReference type="SMART" id="SM00421">
    <property type="entry name" value="HTH_LUXR"/>
    <property type="match status" value="1"/>
</dbReference>
<dbReference type="AlphaFoldDB" id="A0A1M5DA72"/>
<evidence type="ECO:0000313" key="4">
    <source>
        <dbReference type="Proteomes" id="UP000183987"/>
    </source>
</evidence>
<evidence type="ECO:0000256" key="1">
    <source>
        <dbReference type="SAM" id="Phobius"/>
    </source>
</evidence>
<organism evidence="3 4">
    <name type="scientific">Loktanella atrilutea</name>
    <dbReference type="NCBI Taxonomy" id="366533"/>
    <lineage>
        <taxon>Bacteria</taxon>
        <taxon>Pseudomonadati</taxon>
        <taxon>Pseudomonadota</taxon>
        <taxon>Alphaproteobacteria</taxon>
        <taxon>Rhodobacterales</taxon>
        <taxon>Roseobacteraceae</taxon>
        <taxon>Loktanella</taxon>
    </lineage>
</organism>
<dbReference type="EMBL" id="FQUE01000009">
    <property type="protein sequence ID" value="SHF63844.1"/>
    <property type="molecule type" value="Genomic_DNA"/>
</dbReference>
<dbReference type="InterPro" id="IPR036388">
    <property type="entry name" value="WH-like_DNA-bd_sf"/>
</dbReference>